<sequence>MKHKLCVRQAKCSFGASRVEYLGHVISADRVSTDPKKIVAVKEWPKPKNVKELRGFLGLAGYYRRFIKHYGIISKPLTDLLKKDGFQWSEMATQAMEELKEALTSAPVLALPNNCVVFVVETDACDYGIGVVLMQKLYTASQMKWIAKLMQFHFEIEYKKGRENKAADSLSRVLTGEVASMMLINGVNELFEKIKNSWERDPLTKAILAKVVSQEEGHKEFTFVNEQLRRKGKLVVGNEPTLKKEILLIWHETPVGGHSGIENTYKRISNLFYWKGLKEDVTMFVRQCATYQRSKYDSAAYPGLLQPLQIPFVAWGSISMDFIDGLPRSKGKTTILVVVDRLTKYGHFLSISHPYTATSVAQLYLDQVYKLHGMPKNIISERDPIFMSKVWQELFAMQGVTLSTSTAYHPQTDGQTEVLNRTLETYLRCFCADSQKDWASYLSLAEWWYNTTFHSAIQTTPFEALYGQPPPLHIPYVPGDSAEEEVDISLITREFKVELLKFHIARAQQRMVSIANQHRTDRQFEEGDWVYLKIQPYRQLTISNQTFSKLSAKYYGPYQILQKIGSVAYKLSLPPQVAVHHTFHVSQLKPCLALPTNFNHPPTVDVSSPNCVQPQEILERRIIKRGN</sequence>
<dbReference type="EMBL" id="CP133614">
    <property type="protein sequence ID" value="WMV19948.1"/>
    <property type="molecule type" value="Genomic_DNA"/>
</dbReference>
<name>A0AAF0QBC6_SOLVR</name>
<dbReference type="GO" id="GO:0006508">
    <property type="term" value="P:proteolysis"/>
    <property type="evidence" value="ECO:0007669"/>
    <property type="project" value="UniProtKB-KW"/>
</dbReference>
<evidence type="ECO:0000313" key="13">
    <source>
        <dbReference type="EMBL" id="WMV19948.1"/>
    </source>
</evidence>
<organism evidence="13 14">
    <name type="scientific">Solanum verrucosum</name>
    <dbReference type="NCBI Taxonomy" id="315347"/>
    <lineage>
        <taxon>Eukaryota</taxon>
        <taxon>Viridiplantae</taxon>
        <taxon>Streptophyta</taxon>
        <taxon>Embryophyta</taxon>
        <taxon>Tracheophyta</taxon>
        <taxon>Spermatophyta</taxon>
        <taxon>Magnoliopsida</taxon>
        <taxon>eudicotyledons</taxon>
        <taxon>Gunneridae</taxon>
        <taxon>Pentapetalae</taxon>
        <taxon>asterids</taxon>
        <taxon>lamiids</taxon>
        <taxon>Solanales</taxon>
        <taxon>Solanaceae</taxon>
        <taxon>Solanoideae</taxon>
        <taxon>Solaneae</taxon>
        <taxon>Solanum</taxon>
    </lineage>
</organism>
<keyword evidence="5" id="KW-0460">Magnesium</keyword>
<dbReference type="SUPFAM" id="SSF53098">
    <property type="entry name" value="Ribonuclease H-like"/>
    <property type="match status" value="1"/>
</dbReference>
<evidence type="ECO:0000256" key="1">
    <source>
        <dbReference type="ARBA" id="ARBA00022670"/>
    </source>
</evidence>
<keyword evidence="2" id="KW-0479">Metal-binding</keyword>
<evidence type="ECO:0000256" key="5">
    <source>
        <dbReference type="ARBA" id="ARBA00022842"/>
    </source>
</evidence>
<proteinExistence type="predicted"/>
<dbReference type="Pfam" id="PF17919">
    <property type="entry name" value="RT_RNaseH_2"/>
    <property type="match status" value="1"/>
</dbReference>
<keyword evidence="6" id="KW-0229">DNA integration</keyword>
<gene>
    <name evidence="13" type="ORF">MTR67_013333</name>
</gene>
<keyword evidence="10" id="KW-0233">DNA recombination</keyword>
<evidence type="ECO:0000256" key="6">
    <source>
        <dbReference type="ARBA" id="ARBA00022908"/>
    </source>
</evidence>
<dbReference type="PANTHER" id="PTHR37984:SF5">
    <property type="entry name" value="PROTEIN NYNRIN-LIKE"/>
    <property type="match status" value="1"/>
</dbReference>
<dbReference type="Proteomes" id="UP001234989">
    <property type="component" value="Chromosome 3"/>
</dbReference>
<evidence type="ECO:0000256" key="7">
    <source>
        <dbReference type="ARBA" id="ARBA00022918"/>
    </source>
</evidence>
<keyword evidence="11" id="KW-0511">Multifunctional enzyme</keyword>
<dbReference type="GO" id="GO:0046872">
    <property type="term" value="F:metal ion binding"/>
    <property type="evidence" value="ECO:0007669"/>
    <property type="project" value="UniProtKB-KW"/>
</dbReference>
<keyword evidence="3" id="KW-0064">Aspartyl protease</keyword>
<keyword evidence="14" id="KW-1185">Reference proteome</keyword>
<feature type="domain" description="Integrase catalytic" evidence="12">
    <location>
        <begin position="307"/>
        <end position="469"/>
    </location>
</feature>
<evidence type="ECO:0000313" key="14">
    <source>
        <dbReference type="Proteomes" id="UP001234989"/>
    </source>
</evidence>
<keyword evidence="1" id="KW-0645">Protease</keyword>
<dbReference type="InterPro" id="IPR043502">
    <property type="entry name" value="DNA/RNA_pol_sf"/>
</dbReference>
<dbReference type="GO" id="GO:0006310">
    <property type="term" value="P:DNA recombination"/>
    <property type="evidence" value="ECO:0007669"/>
    <property type="project" value="UniProtKB-KW"/>
</dbReference>
<protein>
    <recommendedName>
        <fullName evidence="12">Integrase catalytic domain-containing protein</fullName>
    </recommendedName>
</protein>
<dbReference type="FunFam" id="3.30.70.270:FF:000020">
    <property type="entry name" value="Transposon Tf2-6 polyprotein-like Protein"/>
    <property type="match status" value="1"/>
</dbReference>
<dbReference type="Gene3D" id="1.10.340.70">
    <property type="match status" value="1"/>
</dbReference>
<keyword evidence="8" id="KW-0808">Transferase</keyword>
<keyword evidence="9" id="KW-0238">DNA-binding</keyword>
<dbReference type="PROSITE" id="PS50994">
    <property type="entry name" value="INTEGRASE"/>
    <property type="match status" value="1"/>
</dbReference>
<dbReference type="GO" id="GO:0004190">
    <property type="term" value="F:aspartic-type endopeptidase activity"/>
    <property type="evidence" value="ECO:0007669"/>
    <property type="project" value="UniProtKB-KW"/>
</dbReference>
<dbReference type="GO" id="GO:0003677">
    <property type="term" value="F:DNA binding"/>
    <property type="evidence" value="ECO:0007669"/>
    <property type="project" value="UniProtKB-KW"/>
</dbReference>
<evidence type="ECO:0000256" key="2">
    <source>
        <dbReference type="ARBA" id="ARBA00022723"/>
    </source>
</evidence>
<accession>A0AAF0QBC6</accession>
<evidence type="ECO:0000256" key="4">
    <source>
        <dbReference type="ARBA" id="ARBA00022801"/>
    </source>
</evidence>
<evidence type="ECO:0000256" key="9">
    <source>
        <dbReference type="ARBA" id="ARBA00023125"/>
    </source>
</evidence>
<dbReference type="Pfam" id="PF17921">
    <property type="entry name" value="Integrase_H2C2"/>
    <property type="match status" value="1"/>
</dbReference>
<keyword evidence="8" id="KW-0239">DNA-directed DNA polymerase</keyword>
<dbReference type="InterPro" id="IPR041588">
    <property type="entry name" value="Integrase_H2C2"/>
</dbReference>
<dbReference type="GO" id="GO:0003887">
    <property type="term" value="F:DNA-directed DNA polymerase activity"/>
    <property type="evidence" value="ECO:0007669"/>
    <property type="project" value="UniProtKB-KW"/>
</dbReference>
<dbReference type="AlphaFoldDB" id="A0AAF0QBC6"/>
<evidence type="ECO:0000256" key="10">
    <source>
        <dbReference type="ARBA" id="ARBA00023172"/>
    </source>
</evidence>
<dbReference type="Gene3D" id="3.30.420.10">
    <property type="entry name" value="Ribonuclease H-like superfamily/Ribonuclease H"/>
    <property type="match status" value="1"/>
</dbReference>
<dbReference type="InterPro" id="IPR043128">
    <property type="entry name" value="Rev_trsase/Diguanyl_cyclase"/>
</dbReference>
<dbReference type="PANTHER" id="PTHR37984">
    <property type="entry name" value="PROTEIN CBG26694"/>
    <property type="match status" value="1"/>
</dbReference>
<evidence type="ECO:0000259" key="12">
    <source>
        <dbReference type="PROSITE" id="PS50994"/>
    </source>
</evidence>
<dbReference type="InterPro" id="IPR012337">
    <property type="entry name" value="RNaseH-like_sf"/>
</dbReference>
<keyword evidence="4" id="KW-0378">Hydrolase</keyword>
<evidence type="ECO:0000256" key="3">
    <source>
        <dbReference type="ARBA" id="ARBA00022750"/>
    </source>
</evidence>
<dbReference type="InterPro" id="IPR036397">
    <property type="entry name" value="RNaseH_sf"/>
</dbReference>
<dbReference type="GO" id="GO:0003964">
    <property type="term" value="F:RNA-directed DNA polymerase activity"/>
    <property type="evidence" value="ECO:0007669"/>
    <property type="project" value="UniProtKB-KW"/>
</dbReference>
<dbReference type="Gene3D" id="3.30.70.270">
    <property type="match status" value="1"/>
</dbReference>
<dbReference type="InterPro" id="IPR056924">
    <property type="entry name" value="SH3_Tf2-1"/>
</dbReference>
<dbReference type="Pfam" id="PF24626">
    <property type="entry name" value="SH3_Tf2-1"/>
    <property type="match status" value="1"/>
</dbReference>
<dbReference type="GO" id="GO:0015074">
    <property type="term" value="P:DNA integration"/>
    <property type="evidence" value="ECO:0007669"/>
    <property type="project" value="UniProtKB-KW"/>
</dbReference>
<reference evidence="13" key="1">
    <citation type="submission" date="2023-08" db="EMBL/GenBank/DDBJ databases">
        <title>A de novo genome assembly of Solanum verrucosum Schlechtendal, a Mexican diploid species geographically isolated from the other diploid A-genome species in potato relatives.</title>
        <authorList>
            <person name="Hosaka K."/>
        </authorList>
    </citation>
    <scope>NUCLEOTIDE SEQUENCE</scope>
    <source>
        <tissue evidence="13">Young leaves</tissue>
    </source>
</reference>
<keyword evidence="8" id="KW-0548">Nucleotidyltransferase</keyword>
<keyword evidence="7" id="KW-0695">RNA-directed DNA polymerase</keyword>
<dbReference type="InterPro" id="IPR041577">
    <property type="entry name" value="RT_RNaseH_2"/>
</dbReference>
<evidence type="ECO:0000256" key="8">
    <source>
        <dbReference type="ARBA" id="ARBA00022932"/>
    </source>
</evidence>
<dbReference type="InterPro" id="IPR001584">
    <property type="entry name" value="Integrase_cat-core"/>
</dbReference>
<evidence type="ECO:0000256" key="11">
    <source>
        <dbReference type="ARBA" id="ARBA00023268"/>
    </source>
</evidence>
<dbReference type="InterPro" id="IPR050951">
    <property type="entry name" value="Retrovirus_Pol_polyprotein"/>
</dbReference>
<dbReference type="SUPFAM" id="SSF56672">
    <property type="entry name" value="DNA/RNA polymerases"/>
    <property type="match status" value="1"/>
</dbReference>